<accession>A0AAW2G5T2</accession>
<dbReference type="AlphaFoldDB" id="A0AAW2G5T2"/>
<dbReference type="EMBL" id="JADYXP020000006">
    <property type="protein sequence ID" value="KAL0121512.1"/>
    <property type="molecule type" value="Genomic_DNA"/>
</dbReference>
<dbReference type="Proteomes" id="UP001430953">
    <property type="component" value="Unassembled WGS sequence"/>
</dbReference>
<keyword evidence="2" id="KW-1185">Reference proteome</keyword>
<name>A0AAW2G5T2_9HYME</name>
<evidence type="ECO:0000313" key="2">
    <source>
        <dbReference type="Proteomes" id="UP001430953"/>
    </source>
</evidence>
<comment type="caution">
    <text evidence="1">The sequence shown here is derived from an EMBL/GenBank/DDBJ whole genome shotgun (WGS) entry which is preliminary data.</text>
</comment>
<gene>
    <name evidence="1" type="ORF">PUN28_006791</name>
</gene>
<sequence>MHAVTEFQARVIIVAERDRLDGYHARALAYDKQRREKKEKKIKNKKTLLHVDERIKNCRAVGSEETR</sequence>
<protein>
    <submittedName>
        <fullName evidence="1">Uncharacterized protein</fullName>
    </submittedName>
</protein>
<evidence type="ECO:0000313" key="1">
    <source>
        <dbReference type="EMBL" id="KAL0121512.1"/>
    </source>
</evidence>
<reference evidence="1 2" key="1">
    <citation type="submission" date="2023-03" db="EMBL/GenBank/DDBJ databases">
        <title>High recombination rates correlate with genetic variation in Cardiocondyla obscurior ants.</title>
        <authorList>
            <person name="Errbii M."/>
        </authorList>
    </citation>
    <scope>NUCLEOTIDE SEQUENCE [LARGE SCALE GENOMIC DNA]</scope>
    <source>
        <strain evidence="1">Alpha-2009</strain>
        <tissue evidence="1">Whole body</tissue>
    </source>
</reference>
<proteinExistence type="predicted"/>
<organism evidence="1 2">
    <name type="scientific">Cardiocondyla obscurior</name>
    <dbReference type="NCBI Taxonomy" id="286306"/>
    <lineage>
        <taxon>Eukaryota</taxon>
        <taxon>Metazoa</taxon>
        <taxon>Ecdysozoa</taxon>
        <taxon>Arthropoda</taxon>
        <taxon>Hexapoda</taxon>
        <taxon>Insecta</taxon>
        <taxon>Pterygota</taxon>
        <taxon>Neoptera</taxon>
        <taxon>Endopterygota</taxon>
        <taxon>Hymenoptera</taxon>
        <taxon>Apocrita</taxon>
        <taxon>Aculeata</taxon>
        <taxon>Formicoidea</taxon>
        <taxon>Formicidae</taxon>
        <taxon>Myrmicinae</taxon>
        <taxon>Cardiocondyla</taxon>
    </lineage>
</organism>